<reference evidence="1" key="1">
    <citation type="submission" date="2014-11" db="EMBL/GenBank/DDBJ databases">
        <authorList>
            <person name="Amaro Gonzalez C."/>
        </authorList>
    </citation>
    <scope>NUCLEOTIDE SEQUENCE</scope>
</reference>
<evidence type="ECO:0000313" key="1">
    <source>
        <dbReference type="EMBL" id="JAI02474.1"/>
    </source>
</evidence>
<accession>A0A0E9XLA4</accession>
<protein>
    <submittedName>
        <fullName evidence="1">Uncharacterized protein</fullName>
    </submittedName>
</protein>
<organism evidence="1">
    <name type="scientific">Anguilla anguilla</name>
    <name type="common">European freshwater eel</name>
    <name type="synonym">Muraena anguilla</name>
    <dbReference type="NCBI Taxonomy" id="7936"/>
    <lineage>
        <taxon>Eukaryota</taxon>
        <taxon>Metazoa</taxon>
        <taxon>Chordata</taxon>
        <taxon>Craniata</taxon>
        <taxon>Vertebrata</taxon>
        <taxon>Euteleostomi</taxon>
        <taxon>Actinopterygii</taxon>
        <taxon>Neopterygii</taxon>
        <taxon>Teleostei</taxon>
        <taxon>Anguilliformes</taxon>
        <taxon>Anguillidae</taxon>
        <taxon>Anguilla</taxon>
    </lineage>
</organism>
<dbReference type="EMBL" id="GBXM01006104">
    <property type="protein sequence ID" value="JAI02474.1"/>
    <property type="molecule type" value="Transcribed_RNA"/>
</dbReference>
<name>A0A0E9XLA4_ANGAN</name>
<proteinExistence type="predicted"/>
<sequence length="66" mass="6958">MVGVGQVTPLAIYQVVVNENAALIPRRAMQCLLLSHEAEGPRCHPACFGVSYGLTGQCSITSNGLD</sequence>
<reference evidence="1" key="2">
    <citation type="journal article" date="2015" name="Fish Shellfish Immunol.">
        <title>Early steps in the European eel (Anguilla anguilla)-Vibrio vulnificus interaction in the gills: Role of the RtxA13 toxin.</title>
        <authorList>
            <person name="Callol A."/>
            <person name="Pajuelo D."/>
            <person name="Ebbesson L."/>
            <person name="Teles M."/>
            <person name="MacKenzie S."/>
            <person name="Amaro C."/>
        </authorList>
    </citation>
    <scope>NUCLEOTIDE SEQUENCE</scope>
</reference>
<dbReference type="AlphaFoldDB" id="A0A0E9XLA4"/>